<keyword evidence="4" id="KW-0863">Zinc-finger</keyword>
<dbReference type="GO" id="GO:0003677">
    <property type="term" value="F:DNA binding"/>
    <property type="evidence" value="ECO:0007669"/>
    <property type="project" value="UniProtKB-KW"/>
</dbReference>
<dbReference type="KEGG" id="cvn:111113727"/>
<dbReference type="PROSITE" id="PS50158">
    <property type="entry name" value="ZF_CCHC"/>
    <property type="match status" value="1"/>
</dbReference>
<dbReference type="CDD" id="cd01647">
    <property type="entry name" value="RT_LTR"/>
    <property type="match status" value="1"/>
</dbReference>
<dbReference type="InterPro" id="IPR054465">
    <property type="entry name" value="Integrase_p58-like_C"/>
</dbReference>
<evidence type="ECO:0000256" key="2">
    <source>
        <dbReference type="ARBA" id="ARBA00022750"/>
    </source>
</evidence>
<dbReference type="GO" id="GO:0004190">
    <property type="term" value="F:aspartic-type endopeptidase activity"/>
    <property type="evidence" value="ECO:0007669"/>
    <property type="project" value="UniProtKB-KW"/>
</dbReference>
<feature type="compositionally biased region" description="Polar residues" evidence="6">
    <location>
        <begin position="220"/>
        <end position="232"/>
    </location>
</feature>
<feature type="compositionally biased region" description="Basic and acidic residues" evidence="6">
    <location>
        <begin position="236"/>
        <end position="246"/>
    </location>
</feature>
<keyword evidence="2" id="KW-0378">Hydrolase</keyword>
<dbReference type="GO" id="GO:0008270">
    <property type="term" value="F:zinc ion binding"/>
    <property type="evidence" value="ECO:0007669"/>
    <property type="project" value="UniProtKB-KW"/>
</dbReference>
<dbReference type="Pfam" id="PF22938">
    <property type="entry name" value="Integrase_p58_C"/>
    <property type="match status" value="1"/>
</dbReference>
<dbReference type="SMART" id="SM00343">
    <property type="entry name" value="ZnF_C2HC"/>
    <property type="match status" value="1"/>
</dbReference>
<sequence>MAELPAWVSEQIKKGVSLSDCLEMVRLLNEKDKEEKRVERDERNAEREMKKATLEHELKVRELALKEEELKIAKAQGGKLNGSSSVQTSRVKLPKLVEGQDVDVFLRSFEKLAALHKWERSEWAIHLVPLLTGKALEAYSRLSDAESGRYDRIKEAILKRYELTSEAYRDKFRQARQKTDESFKDYQVWVHEHRPKNVKEVIDLVEAYQVAHKRVMSGDTRISGTDRNSQGNLKGKQRETKVDDGKGSQVTDKNLCYSCNRPGHIQRNCPLQKKGQYGKYNDKKTGKVGLCFSESGGKNLSKREKFDMCTGAAYVKLPGVSPETKYEVDAKSVPGLDMSKGTVGGKNATVLRDTGCSTVFVNSRLVNEGQRTGREKKIVLADGTEKLCKEVCVEMDTPFMKGEIFALILDSPFADVILGNVIQKIEKLDLEDKQAECLAVQTRAQTRVEAEEAKSHVRKKDDGETQFDICSTETLVDLQENDPTLVRVRELVTEDSIEGQSYFTLKNKILYRVYPREVGNDIFQIVLPQKYRTLALRMAHDIPLSGHMGVKKTRSRILQHFFWPGIFSDVVRYCRSCPECQKGTAKGRVKKVPLVSIPTVDEPFQRIALDFVGPLPLTDSKNRFILVCVDYATKYPVAVALKNQEAETVAEALMGIFADMGFPKEILTDQGSNFMSELMKELCRLLKVSKLVSSPYHPQTNGLVEKFNGTLKKMLKAYAVKEPSKWDKHLPYVLFAYREVPNETTGFSPFEMLFARQVRGPLSIMKDHWEEPENCQSSVLSYILETRERLKECTELAREREKVGKVKQKVYYDRKARQRQFEVGDKVLVLLPSNTSKLLAQWKGPFEIIEKVGSVDYKVRVKRGKETVFHVNMLKKWFDREEAMDESESLKVGVVGCEVTGGLYENTDEDPDFIENASPSLDAGRGVDDVGFSESLSDQQVCQLKDLMHEFSDVFSDIPNKTDLVHHSVKLKSDEPVHKKPYLVPYALRERMQQEIDNMMECFIDDIGIYSQSWEEHLQHLRVVFQRLREAKLSAKPSKCCFGFDQIEFLGHVVGKDAISDNPVLRSPNFSKLFYLRTDASDKGVGAVLEQEFEDGRHPVLYLSKKLTDTEKRYAVIEKECYAIVWSV</sequence>
<dbReference type="PROSITE" id="PS50994">
    <property type="entry name" value="INTEGRASE"/>
    <property type="match status" value="1"/>
</dbReference>
<reference evidence="10" key="1">
    <citation type="submission" date="2025-08" db="UniProtKB">
        <authorList>
            <consortium name="RefSeq"/>
        </authorList>
    </citation>
    <scope>IDENTIFICATION</scope>
    <source>
        <tissue evidence="10">Whole sample</tissue>
    </source>
</reference>
<dbReference type="InterPro" id="IPR041577">
    <property type="entry name" value="RT_RNaseH_2"/>
</dbReference>
<dbReference type="RefSeq" id="XP_022307724.1">
    <property type="nucleotide sequence ID" value="XM_022452016.1"/>
</dbReference>
<dbReference type="InterPro" id="IPR001878">
    <property type="entry name" value="Znf_CCHC"/>
</dbReference>
<evidence type="ECO:0000259" key="8">
    <source>
        <dbReference type="PROSITE" id="PS50994"/>
    </source>
</evidence>
<dbReference type="FunFam" id="1.10.340.70:FF:000001">
    <property type="entry name" value="Retrovirus-related Pol polyprotein from transposon gypsy-like Protein"/>
    <property type="match status" value="1"/>
</dbReference>
<evidence type="ECO:0000259" key="7">
    <source>
        <dbReference type="PROSITE" id="PS50158"/>
    </source>
</evidence>
<keyword evidence="1" id="KW-0645">Protease</keyword>
<dbReference type="Pfam" id="PF00078">
    <property type="entry name" value="RVT_1"/>
    <property type="match status" value="1"/>
</dbReference>
<keyword evidence="9" id="KW-1185">Reference proteome</keyword>
<feature type="coiled-coil region" evidence="5">
    <location>
        <begin position="24"/>
        <end position="55"/>
    </location>
</feature>
<organism evidence="9 10">
    <name type="scientific">Crassostrea virginica</name>
    <name type="common">Eastern oyster</name>
    <dbReference type="NCBI Taxonomy" id="6565"/>
    <lineage>
        <taxon>Eukaryota</taxon>
        <taxon>Metazoa</taxon>
        <taxon>Spiralia</taxon>
        <taxon>Lophotrochozoa</taxon>
        <taxon>Mollusca</taxon>
        <taxon>Bivalvia</taxon>
        <taxon>Autobranchia</taxon>
        <taxon>Pteriomorphia</taxon>
        <taxon>Ostreida</taxon>
        <taxon>Ostreoidea</taxon>
        <taxon>Ostreidae</taxon>
        <taxon>Crassostrea</taxon>
    </lineage>
</organism>
<dbReference type="InterPro" id="IPR001584">
    <property type="entry name" value="Integrase_cat-core"/>
</dbReference>
<keyword evidence="3" id="KW-0238">DNA-binding</keyword>
<dbReference type="Pfam" id="PF00098">
    <property type="entry name" value="zf-CCHC"/>
    <property type="match status" value="1"/>
</dbReference>
<dbReference type="SUPFAM" id="SSF53098">
    <property type="entry name" value="Ribonuclease H-like"/>
    <property type="match status" value="1"/>
</dbReference>
<dbReference type="InterPro" id="IPR043128">
    <property type="entry name" value="Rev_trsase/Diguanyl_cyclase"/>
</dbReference>
<dbReference type="FunFam" id="3.30.420.10:FF:000032">
    <property type="entry name" value="Retrovirus-related Pol polyprotein from transposon 297-like Protein"/>
    <property type="match status" value="1"/>
</dbReference>
<feature type="domain" description="Integrase catalytic" evidence="8">
    <location>
        <begin position="599"/>
        <end position="757"/>
    </location>
</feature>
<keyword evidence="4" id="KW-0479">Metal-binding</keyword>
<dbReference type="OrthoDB" id="6119952at2759"/>
<dbReference type="GO" id="GO:0006508">
    <property type="term" value="P:proteolysis"/>
    <property type="evidence" value="ECO:0007669"/>
    <property type="project" value="UniProtKB-KW"/>
</dbReference>
<evidence type="ECO:0000256" key="6">
    <source>
        <dbReference type="SAM" id="MobiDB-lite"/>
    </source>
</evidence>
<evidence type="ECO:0000256" key="4">
    <source>
        <dbReference type="PROSITE-ProRule" id="PRU00047"/>
    </source>
</evidence>
<dbReference type="Gene3D" id="3.10.20.370">
    <property type="match status" value="1"/>
</dbReference>
<dbReference type="GO" id="GO:0015074">
    <property type="term" value="P:DNA integration"/>
    <property type="evidence" value="ECO:0007669"/>
    <property type="project" value="InterPro"/>
</dbReference>
<evidence type="ECO:0000313" key="9">
    <source>
        <dbReference type="Proteomes" id="UP000694844"/>
    </source>
</evidence>
<dbReference type="InterPro" id="IPR036875">
    <property type="entry name" value="Znf_CCHC_sf"/>
</dbReference>
<dbReference type="InterPro" id="IPR012337">
    <property type="entry name" value="RNaseH-like_sf"/>
</dbReference>
<dbReference type="GeneID" id="111113727"/>
<protein>
    <submittedName>
        <fullName evidence="10">Uncharacterized protein LOC111113727</fullName>
    </submittedName>
</protein>
<dbReference type="PANTHER" id="PTHR37984">
    <property type="entry name" value="PROTEIN CBG26694"/>
    <property type="match status" value="1"/>
</dbReference>
<dbReference type="Gene3D" id="4.10.60.10">
    <property type="entry name" value="Zinc finger, CCHC-type"/>
    <property type="match status" value="1"/>
</dbReference>
<dbReference type="InterPro" id="IPR043502">
    <property type="entry name" value="DNA/RNA_pol_sf"/>
</dbReference>
<dbReference type="Pfam" id="PF17921">
    <property type="entry name" value="Integrase_H2C2"/>
    <property type="match status" value="1"/>
</dbReference>
<dbReference type="SUPFAM" id="SSF57756">
    <property type="entry name" value="Retrovirus zinc finger-like domains"/>
    <property type="match status" value="1"/>
</dbReference>
<dbReference type="InterPro" id="IPR036397">
    <property type="entry name" value="RNaseH_sf"/>
</dbReference>
<dbReference type="InterPro" id="IPR050951">
    <property type="entry name" value="Retrovirus_Pol_polyprotein"/>
</dbReference>
<gene>
    <name evidence="10" type="primary">LOC111113727</name>
</gene>
<dbReference type="PANTHER" id="PTHR37984:SF15">
    <property type="entry name" value="INTEGRASE CATALYTIC DOMAIN-CONTAINING PROTEIN"/>
    <property type="match status" value="1"/>
</dbReference>
<dbReference type="Pfam" id="PF17919">
    <property type="entry name" value="RT_RNaseH_2"/>
    <property type="match status" value="1"/>
</dbReference>
<dbReference type="FunFam" id="3.10.20.370:FF:000001">
    <property type="entry name" value="Retrovirus-related Pol polyprotein from transposon 17.6-like protein"/>
    <property type="match status" value="1"/>
</dbReference>
<accession>A0A8B8BXZ2</accession>
<dbReference type="SUPFAM" id="SSF56672">
    <property type="entry name" value="DNA/RNA polymerases"/>
    <property type="match status" value="1"/>
</dbReference>
<dbReference type="Gene3D" id="3.30.420.10">
    <property type="entry name" value="Ribonuclease H-like superfamily/Ribonuclease H"/>
    <property type="match status" value="1"/>
</dbReference>
<evidence type="ECO:0000313" key="10">
    <source>
        <dbReference type="RefSeq" id="XP_022307724.1"/>
    </source>
</evidence>
<name>A0A8B8BXZ2_CRAVI</name>
<proteinExistence type="predicted"/>
<dbReference type="InterPro" id="IPR041588">
    <property type="entry name" value="Integrase_H2C2"/>
</dbReference>
<keyword evidence="5" id="KW-0175">Coiled coil</keyword>
<dbReference type="Pfam" id="PF00665">
    <property type="entry name" value="rve"/>
    <property type="match status" value="1"/>
</dbReference>
<feature type="domain" description="CCHC-type" evidence="7">
    <location>
        <begin position="256"/>
        <end position="270"/>
    </location>
</feature>
<evidence type="ECO:0000256" key="5">
    <source>
        <dbReference type="SAM" id="Coils"/>
    </source>
</evidence>
<dbReference type="Proteomes" id="UP000694844">
    <property type="component" value="Chromosome 9"/>
</dbReference>
<dbReference type="Gene3D" id="3.30.70.270">
    <property type="match status" value="1"/>
</dbReference>
<evidence type="ECO:0000256" key="3">
    <source>
        <dbReference type="ARBA" id="ARBA00023125"/>
    </source>
</evidence>
<keyword evidence="4" id="KW-0862">Zinc</keyword>
<feature type="region of interest" description="Disordered" evidence="6">
    <location>
        <begin position="218"/>
        <end position="248"/>
    </location>
</feature>
<keyword evidence="2" id="KW-0064">Aspartyl protease</keyword>
<dbReference type="InterPro" id="IPR000477">
    <property type="entry name" value="RT_dom"/>
</dbReference>
<dbReference type="AlphaFoldDB" id="A0A8B8BXZ2"/>
<evidence type="ECO:0000256" key="1">
    <source>
        <dbReference type="ARBA" id="ARBA00022670"/>
    </source>
</evidence>
<dbReference type="Gene3D" id="1.10.340.70">
    <property type="match status" value="1"/>
</dbReference>